<comment type="caution">
    <text evidence="2">The sequence shown here is derived from an EMBL/GenBank/DDBJ whole genome shotgun (WGS) entry which is preliminary data.</text>
</comment>
<dbReference type="Proteomes" id="UP000281498">
    <property type="component" value="Unassembled WGS sequence"/>
</dbReference>
<dbReference type="AlphaFoldDB" id="A0A3A9JVT7"/>
<evidence type="ECO:0000256" key="1">
    <source>
        <dbReference type="SAM" id="Phobius"/>
    </source>
</evidence>
<sequence>MVVARFSMGSVLVLGLRGGMGKIQTMLELEAVPLLLEPFFLLGDILYGLVAFLNIYASSNGGIIKRNGINMR</sequence>
<reference evidence="2 3" key="1">
    <citation type="submission" date="2017-10" db="EMBL/GenBank/DDBJ databases">
        <title>Bacillus sp. nov., a halophilic bacterium isolated from a Keqin Lake.</title>
        <authorList>
            <person name="Wang H."/>
        </authorList>
    </citation>
    <scope>NUCLEOTIDE SEQUENCE [LARGE SCALE GENOMIC DNA]</scope>
    <source>
        <strain evidence="2 3">KCTC 13187</strain>
    </source>
</reference>
<protein>
    <submittedName>
        <fullName evidence="2">Uncharacterized protein</fullName>
    </submittedName>
</protein>
<keyword evidence="1" id="KW-1133">Transmembrane helix</keyword>
<feature type="transmembrane region" description="Helical" evidence="1">
    <location>
        <begin position="45"/>
        <end position="64"/>
    </location>
</feature>
<accession>A0A3A9JVT7</accession>
<keyword evidence="1" id="KW-0472">Membrane</keyword>
<organism evidence="2 3">
    <name type="scientific">Salipaludibacillus neizhouensis</name>
    <dbReference type="NCBI Taxonomy" id="885475"/>
    <lineage>
        <taxon>Bacteria</taxon>
        <taxon>Bacillati</taxon>
        <taxon>Bacillota</taxon>
        <taxon>Bacilli</taxon>
        <taxon>Bacillales</taxon>
        <taxon>Bacillaceae</taxon>
    </lineage>
</organism>
<evidence type="ECO:0000313" key="2">
    <source>
        <dbReference type="EMBL" id="RKL65044.1"/>
    </source>
</evidence>
<proteinExistence type="predicted"/>
<keyword evidence="1" id="KW-0812">Transmembrane</keyword>
<name>A0A3A9JVT7_9BACI</name>
<evidence type="ECO:0000313" key="3">
    <source>
        <dbReference type="Proteomes" id="UP000281498"/>
    </source>
</evidence>
<keyword evidence="3" id="KW-1185">Reference proteome</keyword>
<gene>
    <name evidence="2" type="ORF">CR203_22900</name>
</gene>
<dbReference type="EMBL" id="PDOE01000024">
    <property type="protein sequence ID" value="RKL65044.1"/>
    <property type="molecule type" value="Genomic_DNA"/>
</dbReference>